<dbReference type="Proteomes" id="UP001549366">
    <property type="component" value="Unassembled WGS sequence"/>
</dbReference>
<evidence type="ECO:0000313" key="2">
    <source>
        <dbReference type="Proteomes" id="UP001549366"/>
    </source>
</evidence>
<name>A0ABV2SKH6_9GAMM</name>
<organism evidence="1 2">
    <name type="scientific">Endozoicomonas lisbonensis</name>
    <dbReference type="NCBI Taxonomy" id="3120522"/>
    <lineage>
        <taxon>Bacteria</taxon>
        <taxon>Pseudomonadati</taxon>
        <taxon>Pseudomonadota</taxon>
        <taxon>Gammaproteobacteria</taxon>
        <taxon>Oceanospirillales</taxon>
        <taxon>Endozoicomonadaceae</taxon>
        <taxon>Endozoicomonas</taxon>
    </lineage>
</organism>
<keyword evidence="2" id="KW-1185">Reference proteome</keyword>
<proteinExistence type="predicted"/>
<sequence length="367" mass="41641">MSAFLRFVVSIVFLIGLAEAGEFRIDVYNATGFFSQYFTEDGQVYEDSQILAMFQQLPFIRSIHVNHDPNRYFIYSDYQVQRNPEIPAMANPELRRETLKSASVPSKRLRNKRLPDFLISNSDTNPIPRNIEISRSDNQSFSVKSTWSNGKTSHRKMTGNPLSMINVLIDVEDCMGRRDVRFSRTQKQWQIKTDDARVVPGLSISLRYTREQWDQTFYDGILGVDEGWSIYAIVMSSGQSILWNGRMVSHQVVIGFQLVNQQSHSNLFIQMTNWTNDDLHCSYNYLNPETSSTCPLLSESENKVDGSSEFILYSILIHAGAGTSNEETDPLPLRAYINKGFRDDDDDDAPAASGAAGCRGCMISSDR</sequence>
<accession>A0ABV2SKH6</accession>
<protein>
    <submittedName>
        <fullName evidence="1">Uncharacterized protein</fullName>
    </submittedName>
</protein>
<gene>
    <name evidence="1" type="ORF">V5J35_003454</name>
</gene>
<evidence type="ECO:0000313" key="1">
    <source>
        <dbReference type="EMBL" id="MET4758262.1"/>
    </source>
</evidence>
<reference evidence="1 2" key="1">
    <citation type="submission" date="2024-06" db="EMBL/GenBank/DDBJ databases">
        <title>Genomic Encyclopedia of Type Strains, Phase V (KMG-V): Genome sequencing to study the core and pangenomes of soil and plant-associated prokaryotes.</title>
        <authorList>
            <person name="Whitman W."/>
        </authorList>
    </citation>
    <scope>NUCLEOTIDE SEQUENCE [LARGE SCALE GENOMIC DNA]</scope>
    <source>
        <strain evidence="1 2">NE40</strain>
    </source>
</reference>
<comment type="caution">
    <text evidence="1">The sequence shown here is derived from an EMBL/GenBank/DDBJ whole genome shotgun (WGS) entry which is preliminary data.</text>
</comment>
<dbReference type="EMBL" id="JBEWTB010000002">
    <property type="protein sequence ID" value="MET4758262.1"/>
    <property type="molecule type" value="Genomic_DNA"/>
</dbReference>
<dbReference type="RefSeq" id="WP_354008362.1">
    <property type="nucleotide sequence ID" value="NZ_JBEWTA010000001.1"/>
</dbReference>